<dbReference type="Pfam" id="PF06568">
    <property type="entry name" value="YjiS-like"/>
    <property type="match status" value="1"/>
</dbReference>
<organism evidence="2 3">
    <name type="scientific">Rhodovulum sulfidophilum</name>
    <name type="common">Rhodobacter sulfidophilus</name>
    <dbReference type="NCBI Taxonomy" id="35806"/>
    <lineage>
        <taxon>Bacteria</taxon>
        <taxon>Pseudomonadati</taxon>
        <taxon>Pseudomonadota</taxon>
        <taxon>Alphaproteobacteria</taxon>
        <taxon>Rhodobacterales</taxon>
        <taxon>Paracoccaceae</taxon>
        <taxon>Rhodovulum</taxon>
    </lineage>
</organism>
<proteinExistence type="predicted"/>
<sequence>MAHVINFPSAPQRQTAGGLFAIIAKGFADYRLYLRTIAELKALSPRELRDLGLSAYTIRDIAYDAVYGR</sequence>
<feature type="domain" description="YjiS-like" evidence="1">
    <location>
        <begin position="27"/>
        <end position="54"/>
    </location>
</feature>
<reference evidence="2 3" key="1">
    <citation type="submission" date="2017-08" db="EMBL/GenBank/DDBJ databases">
        <title>Infants hospitalized years apart are colonized by the same room-sourced microbial strains.</title>
        <authorList>
            <person name="Brooks B."/>
            <person name="Olm M.R."/>
            <person name="Firek B.A."/>
            <person name="Baker R."/>
            <person name="Thomas B.C."/>
            <person name="Morowitz M.J."/>
            <person name="Banfield J.F."/>
        </authorList>
    </citation>
    <scope>NUCLEOTIDE SEQUENCE [LARGE SCALE GENOMIC DNA]</scope>
    <source>
        <strain evidence="2">S2_005_002_R2_34</strain>
    </source>
</reference>
<evidence type="ECO:0000313" key="2">
    <source>
        <dbReference type="EMBL" id="PZQ49307.1"/>
    </source>
</evidence>
<evidence type="ECO:0000313" key="3">
    <source>
        <dbReference type="Proteomes" id="UP000249185"/>
    </source>
</evidence>
<dbReference type="InterPro" id="IPR009506">
    <property type="entry name" value="YjiS-like"/>
</dbReference>
<dbReference type="Proteomes" id="UP000249185">
    <property type="component" value="Unassembled WGS sequence"/>
</dbReference>
<dbReference type="EMBL" id="QFPW01000008">
    <property type="protein sequence ID" value="PZQ49307.1"/>
    <property type="molecule type" value="Genomic_DNA"/>
</dbReference>
<protein>
    <recommendedName>
        <fullName evidence="1">YjiS-like domain-containing protein</fullName>
    </recommendedName>
</protein>
<gene>
    <name evidence="2" type="ORF">DI556_12230</name>
</gene>
<evidence type="ECO:0000259" key="1">
    <source>
        <dbReference type="Pfam" id="PF06568"/>
    </source>
</evidence>
<comment type="caution">
    <text evidence="2">The sequence shown here is derived from an EMBL/GenBank/DDBJ whole genome shotgun (WGS) entry which is preliminary data.</text>
</comment>
<dbReference type="AlphaFoldDB" id="A0A2W5PWR7"/>
<name>A0A2W5PWR7_RHOSU</name>
<accession>A0A2W5PWR7</accession>